<keyword evidence="1" id="KW-1133">Transmembrane helix</keyword>
<evidence type="ECO:0000256" key="1">
    <source>
        <dbReference type="SAM" id="Phobius"/>
    </source>
</evidence>
<feature type="transmembrane region" description="Helical" evidence="1">
    <location>
        <begin position="108"/>
        <end position="128"/>
    </location>
</feature>
<dbReference type="Proteomes" id="UP001350005">
    <property type="component" value="Unassembled WGS sequence"/>
</dbReference>
<dbReference type="AlphaFoldDB" id="A0A1B8ZNR8"/>
<reference evidence="2 5" key="3">
    <citation type="submission" date="2024-01" db="EMBL/GenBank/DDBJ databases">
        <title>Whole genome of Chryseobacterium arthrosphaerae NNCa 2741.</title>
        <authorList>
            <person name="Boriskina E.V."/>
            <person name="Gordinskaya N.A."/>
            <person name="Kropotov V.S."/>
            <person name="Alekseeva A.E."/>
            <person name="Makhova M.A."/>
            <person name="Kryazhev D.V."/>
            <person name="Shkurkina I.S."/>
        </authorList>
    </citation>
    <scope>NUCLEOTIDE SEQUENCE [LARGE SCALE GENOMIC DNA]</scope>
    <source>
        <strain evidence="2 5">NNCa 2741</strain>
    </source>
</reference>
<evidence type="ECO:0000313" key="5">
    <source>
        <dbReference type="Proteomes" id="UP001350005"/>
    </source>
</evidence>
<evidence type="ECO:0000313" key="4">
    <source>
        <dbReference type="Proteomes" id="UP000093432"/>
    </source>
</evidence>
<reference evidence="4" key="1">
    <citation type="submission" date="2016-07" db="EMBL/GenBank/DDBJ databases">
        <authorList>
            <person name="Florea S."/>
            <person name="Webb J.S."/>
            <person name="Jaromczyk J."/>
            <person name="Schardl C.L."/>
        </authorList>
    </citation>
    <scope>NUCLEOTIDE SEQUENCE [LARGE SCALE GENOMIC DNA]</scope>
    <source>
        <strain evidence="4">CC-VM-7</strain>
    </source>
</reference>
<sequence>MLTLLQTDPYEGVDAVSGAAAAGLGIGTMIMSIVIYLFYGYCMYKIFQKAGRQDAWAAFIPIYNLIVLLDIVKKPIWWFILFCIPLVNIFACWVVYDRLAKGFGKETPLYTILILLFGFIFIPVLGLGSDIYDSKRIPND</sequence>
<name>A0A1B8ZNR8_9FLAO</name>
<dbReference type="InterPro" id="IPR043739">
    <property type="entry name" value="DUF5684"/>
</dbReference>
<comment type="caution">
    <text evidence="3">The sequence shown here is derived from an EMBL/GenBank/DDBJ whole genome shotgun (WGS) entry which is preliminary data.</text>
</comment>
<dbReference type="RefSeq" id="WP_065397239.1">
    <property type="nucleotide sequence ID" value="NZ_JAKYXJ010000006.1"/>
</dbReference>
<protein>
    <submittedName>
        <fullName evidence="2">DUF5684 domain-containing protein</fullName>
    </submittedName>
</protein>
<keyword evidence="5" id="KW-1185">Reference proteome</keyword>
<dbReference type="STRING" id="651561.BBI00_02200"/>
<dbReference type="EMBL" id="MAYG01000001">
    <property type="protein sequence ID" value="OCA73228.1"/>
    <property type="molecule type" value="Genomic_DNA"/>
</dbReference>
<evidence type="ECO:0000313" key="3">
    <source>
        <dbReference type="EMBL" id="OCA73228.1"/>
    </source>
</evidence>
<evidence type="ECO:0000313" key="2">
    <source>
        <dbReference type="EMBL" id="MEE6127650.1"/>
    </source>
</evidence>
<keyword evidence="1" id="KW-0472">Membrane</keyword>
<feature type="transmembrane region" description="Helical" evidence="1">
    <location>
        <begin position="77"/>
        <end position="96"/>
    </location>
</feature>
<proteinExistence type="predicted"/>
<feature type="transmembrane region" description="Helical" evidence="1">
    <location>
        <begin position="54"/>
        <end position="71"/>
    </location>
</feature>
<gene>
    <name evidence="3" type="ORF">BBI00_02200</name>
    <name evidence="2" type="ORF">V2E39_09680</name>
</gene>
<dbReference type="EMBL" id="JAZGJU010000017">
    <property type="protein sequence ID" value="MEE6127650.1"/>
    <property type="molecule type" value="Genomic_DNA"/>
</dbReference>
<reference evidence="3" key="2">
    <citation type="submission" date="2016-07" db="EMBL/GenBank/DDBJ databases">
        <authorList>
            <person name="Jeong J.-J."/>
            <person name="Kim D.W."/>
            <person name="Sang M.K."/>
            <person name="Choi I.-G."/>
            <person name="Kim K.D."/>
        </authorList>
    </citation>
    <scope>NUCLEOTIDE SEQUENCE</scope>
    <source>
        <strain evidence="3">CC-VM-7</strain>
    </source>
</reference>
<dbReference type="Proteomes" id="UP000093432">
    <property type="component" value="Unassembled WGS sequence"/>
</dbReference>
<dbReference type="OrthoDB" id="2376202at2"/>
<dbReference type="Pfam" id="PF18936">
    <property type="entry name" value="DUF5684"/>
    <property type="match status" value="1"/>
</dbReference>
<keyword evidence="1" id="KW-0812">Transmembrane</keyword>
<feature type="transmembrane region" description="Helical" evidence="1">
    <location>
        <begin position="20"/>
        <end position="42"/>
    </location>
</feature>
<accession>A0A1B8ZNR8</accession>
<organism evidence="3 4">
    <name type="scientific">Chryseobacterium arthrosphaerae</name>
    <dbReference type="NCBI Taxonomy" id="651561"/>
    <lineage>
        <taxon>Bacteria</taxon>
        <taxon>Pseudomonadati</taxon>
        <taxon>Bacteroidota</taxon>
        <taxon>Flavobacteriia</taxon>
        <taxon>Flavobacteriales</taxon>
        <taxon>Weeksellaceae</taxon>
        <taxon>Chryseobacterium group</taxon>
        <taxon>Chryseobacterium</taxon>
    </lineage>
</organism>